<proteinExistence type="predicted"/>
<evidence type="ECO:0000313" key="4">
    <source>
        <dbReference type="Proteomes" id="UP000541610"/>
    </source>
</evidence>
<organism evidence="3 4">
    <name type="scientific">Perkinsus olseni</name>
    <name type="common">Perkinsus atlanticus</name>
    <dbReference type="NCBI Taxonomy" id="32597"/>
    <lineage>
        <taxon>Eukaryota</taxon>
        <taxon>Sar</taxon>
        <taxon>Alveolata</taxon>
        <taxon>Perkinsozoa</taxon>
        <taxon>Perkinsea</taxon>
        <taxon>Perkinsida</taxon>
        <taxon>Perkinsidae</taxon>
        <taxon>Perkinsus</taxon>
    </lineage>
</organism>
<dbReference type="EMBL" id="JABANP010000382">
    <property type="protein sequence ID" value="KAF4683206.1"/>
    <property type="molecule type" value="Genomic_DNA"/>
</dbReference>
<reference evidence="3 4" key="1">
    <citation type="submission" date="2020-04" db="EMBL/GenBank/DDBJ databases">
        <title>Perkinsus olseni comparative genomics.</title>
        <authorList>
            <person name="Bogema D.R."/>
        </authorList>
    </citation>
    <scope>NUCLEOTIDE SEQUENCE [LARGE SCALE GENOMIC DNA]</scope>
    <source>
        <strain evidence="3">00978-12</strain>
    </source>
</reference>
<protein>
    <submittedName>
        <fullName evidence="3">Uncharacterized protein</fullName>
    </submittedName>
</protein>
<keyword evidence="2" id="KW-0472">Membrane</keyword>
<feature type="region of interest" description="Disordered" evidence="1">
    <location>
        <begin position="1"/>
        <end position="31"/>
    </location>
</feature>
<dbReference type="Gene3D" id="2.60.40.150">
    <property type="entry name" value="C2 domain"/>
    <property type="match status" value="1"/>
</dbReference>
<name>A0A7J6NHB4_PEROL</name>
<evidence type="ECO:0000256" key="2">
    <source>
        <dbReference type="SAM" id="Phobius"/>
    </source>
</evidence>
<dbReference type="OrthoDB" id="435202at2759"/>
<feature type="transmembrane region" description="Helical" evidence="2">
    <location>
        <begin position="355"/>
        <end position="376"/>
    </location>
</feature>
<dbReference type="AlphaFoldDB" id="A0A7J6NHB4"/>
<feature type="compositionally biased region" description="Basic and acidic residues" evidence="1">
    <location>
        <begin position="13"/>
        <end position="22"/>
    </location>
</feature>
<feature type="compositionally biased region" description="Polar residues" evidence="1">
    <location>
        <begin position="169"/>
        <end position="178"/>
    </location>
</feature>
<keyword evidence="2" id="KW-0812">Transmembrane</keyword>
<evidence type="ECO:0000256" key="1">
    <source>
        <dbReference type="SAM" id="MobiDB-lite"/>
    </source>
</evidence>
<gene>
    <name evidence="3" type="ORF">FOZ60_009492</name>
</gene>
<comment type="caution">
    <text evidence="3">The sequence shown here is derived from an EMBL/GenBank/DDBJ whole genome shotgun (WGS) entry which is preliminary data.</text>
</comment>
<dbReference type="Proteomes" id="UP000541610">
    <property type="component" value="Unassembled WGS sequence"/>
</dbReference>
<dbReference type="InterPro" id="IPR035892">
    <property type="entry name" value="C2_domain_sf"/>
</dbReference>
<feature type="transmembrane region" description="Helical" evidence="2">
    <location>
        <begin position="488"/>
        <end position="504"/>
    </location>
</feature>
<feature type="transmembrane region" description="Helical" evidence="2">
    <location>
        <begin position="382"/>
        <end position="399"/>
    </location>
</feature>
<accession>A0A7J6NHB4</accession>
<keyword evidence="2" id="KW-1133">Transmembrane helix</keyword>
<feature type="region of interest" description="Disordered" evidence="1">
    <location>
        <begin position="155"/>
        <end position="183"/>
    </location>
</feature>
<evidence type="ECO:0000313" key="3">
    <source>
        <dbReference type="EMBL" id="KAF4683206.1"/>
    </source>
</evidence>
<sequence length="613" mass="69568">MARADFTWSSELLTEHSPHERVPGQAERLPPLSNAAKSIVDKDAIEGVPPWKTKPSDAVRKQVYNRRYACKQQRHDGIRGPGKTFYELKEYVESLPSQPSDDTVSSTPNFCFKQKLGGREDSVHVEAGMRAIVNWCERLDSAGCFGGAFEAIRRNKPQAESPRNAPANKRSSQASTHRVLTGDDLYSGRPDLVLGTLDVALVKGKDLQAKEPFVEIHLENHRRRSSHASVDKNSGTVEWEDARWSLEVTDLASDLHVVLFASHQFRTPQPLGRVIEKSLSGSEKSDEGDKSSVTSQEQILRAEYEFEANPSTMYVIPRLSEVQGDMALWALLRNFRFLLKRNKMRIRRLKSMAPLLSYFFSAHGPLAMLMIIWAYTCLLSPRALWPWIMLILLTVNGMMSARDWEFRQRDAYVVWESDVDAKENADVRLRRMLVMLTKINIKVHRALNVIERIPTAWNWSDPLVTRLAYIMAVPTCFLASLVLAFVPLHFTVFVIGSGVILKIFRRQERKRRNAAARLAVERERRRSIDLDSEDSDLEAFDDSPVAAERSGDLSGRSGVGRQVRKAATMVRNFFWMIPDDYELGHRYVANTQRVGVGGAAKKVSTDFRVNQQI</sequence>